<dbReference type="SUPFAM" id="SSF51445">
    <property type="entry name" value="(Trans)glycosidases"/>
    <property type="match status" value="1"/>
</dbReference>
<comment type="similarity">
    <text evidence="1 4">Belongs to the glycosyl hydrolase 1 family.</text>
</comment>
<organism evidence="5 6">
    <name type="scientific">Dielma fastidiosa</name>
    <dbReference type="NCBI Taxonomy" id="1034346"/>
    <lineage>
        <taxon>Bacteria</taxon>
        <taxon>Bacillati</taxon>
        <taxon>Bacillota</taxon>
        <taxon>Erysipelotrichia</taxon>
        <taxon>Erysipelotrichales</taxon>
        <taxon>Erysipelotrichaceae</taxon>
        <taxon>Dielma</taxon>
    </lineage>
</organism>
<evidence type="ECO:0000256" key="2">
    <source>
        <dbReference type="ARBA" id="ARBA00022801"/>
    </source>
</evidence>
<keyword evidence="3" id="KW-0326">Glycosidase</keyword>
<dbReference type="FunFam" id="3.20.20.80:FF:000004">
    <property type="entry name" value="Beta-glucosidase 6-phospho-beta-glucosidase"/>
    <property type="match status" value="1"/>
</dbReference>
<dbReference type="GO" id="GO:0005829">
    <property type="term" value="C:cytosol"/>
    <property type="evidence" value="ECO:0007669"/>
    <property type="project" value="TreeGrafter"/>
</dbReference>
<dbReference type="EMBL" id="QJKH01000003">
    <property type="protein sequence ID" value="PXX80514.1"/>
    <property type="molecule type" value="Genomic_DNA"/>
</dbReference>
<evidence type="ECO:0000256" key="1">
    <source>
        <dbReference type="ARBA" id="ARBA00010838"/>
    </source>
</evidence>
<proteinExistence type="inferred from homology"/>
<protein>
    <submittedName>
        <fullName evidence="5">6-phospho-beta-glucosidase</fullName>
    </submittedName>
</protein>
<dbReference type="PANTHER" id="PTHR10353:SF122">
    <property type="entry name" value="6-PHOSPHO-BETA-GLUCOSIDASE ASCB-RELATED"/>
    <property type="match status" value="1"/>
</dbReference>
<dbReference type="PANTHER" id="PTHR10353">
    <property type="entry name" value="GLYCOSYL HYDROLASE"/>
    <property type="match status" value="1"/>
</dbReference>
<dbReference type="InterPro" id="IPR017853">
    <property type="entry name" value="GH"/>
</dbReference>
<evidence type="ECO:0000256" key="3">
    <source>
        <dbReference type="ARBA" id="ARBA00023295"/>
    </source>
</evidence>
<evidence type="ECO:0000256" key="4">
    <source>
        <dbReference type="RuleBase" id="RU003690"/>
    </source>
</evidence>
<dbReference type="PRINTS" id="PR00131">
    <property type="entry name" value="GLHYDRLASE1"/>
</dbReference>
<dbReference type="AlphaFoldDB" id="A0A318KRJ6"/>
<dbReference type="RefSeq" id="WP_022938375.1">
    <property type="nucleotide sequence ID" value="NZ_CABKRQ010000005.1"/>
</dbReference>
<dbReference type="Gene3D" id="3.20.20.80">
    <property type="entry name" value="Glycosidases"/>
    <property type="match status" value="1"/>
</dbReference>
<dbReference type="STRING" id="1034346.GCA_000313565_02070"/>
<dbReference type="InterPro" id="IPR001360">
    <property type="entry name" value="Glyco_hydro_1"/>
</dbReference>
<gene>
    <name evidence="5" type="ORF">DES51_103107</name>
</gene>
<evidence type="ECO:0000313" key="6">
    <source>
        <dbReference type="Proteomes" id="UP000247612"/>
    </source>
</evidence>
<dbReference type="GO" id="GO:0008422">
    <property type="term" value="F:beta-glucosidase activity"/>
    <property type="evidence" value="ECO:0007669"/>
    <property type="project" value="TreeGrafter"/>
</dbReference>
<dbReference type="OrthoDB" id="2339329at2"/>
<comment type="caution">
    <text evidence="5">The sequence shown here is derived from an EMBL/GenBank/DDBJ whole genome shotgun (WGS) entry which is preliminary data.</text>
</comment>
<name>A0A318KRJ6_9FIRM</name>
<evidence type="ECO:0000313" key="5">
    <source>
        <dbReference type="EMBL" id="PXX80514.1"/>
    </source>
</evidence>
<dbReference type="Proteomes" id="UP000247612">
    <property type="component" value="Unassembled WGS sequence"/>
</dbReference>
<reference evidence="5 6" key="1">
    <citation type="submission" date="2018-05" db="EMBL/GenBank/DDBJ databases">
        <title>Genomic Encyclopedia of Type Strains, Phase IV (KMG-IV): sequencing the most valuable type-strain genomes for metagenomic binning, comparative biology and taxonomic classification.</title>
        <authorList>
            <person name="Goeker M."/>
        </authorList>
    </citation>
    <scope>NUCLEOTIDE SEQUENCE [LARGE SCALE GENOMIC DNA]</scope>
    <source>
        <strain evidence="5 6">JC118</strain>
    </source>
</reference>
<keyword evidence="6" id="KW-1185">Reference proteome</keyword>
<keyword evidence="2" id="KW-0378">Hydrolase</keyword>
<accession>A0A318KRJ6</accession>
<dbReference type="GO" id="GO:0016052">
    <property type="term" value="P:carbohydrate catabolic process"/>
    <property type="evidence" value="ECO:0007669"/>
    <property type="project" value="TreeGrafter"/>
</dbReference>
<sequence length="488" mass="56489">MSVKGFPKSFLWGGATAASQVEGGYNEGGKGLDTQDCRPGNFHLTREQKNDWKYKKMTTEKFNQGCASKDVNAYPFRFGSDEYHHYKEDIALFAEMGMNVYRLSISWARIFPLGDEDEPNKEGLQYYKNIFDECHKYGIKVFVTMLHYAVPVHLVKEYGAWSNRKMIDFYLKYAKTLFENFKDDVDYWLPFNEINAGRFNPYNGVALIEEEHENLDNDVFQALHHQFVANALTVKLAHEMMPNSKIGCMIARFCHYPATCKPEDNLEQLHDEQYTNWFYTDVMARGKYPAYMNRYFKAKNVKLQMAEGDVELLAEYPVDFVAFSYYFTQVSTADENWEKTGGNLVIANKNPYLKSSEWGWQMDPIGLRITLNQLYDRYQKPLFIAENGLGAVDVLEADGSVHDPYRIEYLRTHTAAIKEAIEDGVDVFGYTMWGIIDLVSCGSVEMSKRYGVIYVDADDEGKGTFKRYKKDSFTWFKNFIAQENETSL</sequence>
<dbReference type="Pfam" id="PF00232">
    <property type="entry name" value="Glyco_hydro_1"/>
    <property type="match status" value="1"/>
</dbReference>